<organism evidence="6 7">
    <name type="scientific">Paenibacillus rigui</name>
    <dbReference type="NCBI Taxonomy" id="554312"/>
    <lineage>
        <taxon>Bacteria</taxon>
        <taxon>Bacillati</taxon>
        <taxon>Bacillota</taxon>
        <taxon>Bacilli</taxon>
        <taxon>Bacillales</taxon>
        <taxon>Paenibacillaceae</taxon>
        <taxon>Paenibacillus</taxon>
    </lineage>
</organism>
<keyword evidence="2 5" id="KW-0378">Hydrolase</keyword>
<dbReference type="OrthoDB" id="9801455at2"/>
<feature type="site" description="Important for catalytic activity, responsible for pKa modulation of the active site Glu and correct orientation of both the proton donor and substrate" evidence="4">
    <location>
        <position position="155"/>
    </location>
</feature>
<keyword evidence="7" id="KW-1185">Reference proteome</keyword>
<proteinExistence type="inferred from homology"/>
<sequence>MNLKTHPLEVQLPQAMKPLFDYPLRDTSICLGPDGMYYLTGTTGFPDWWAVTGDLQIWKSPDLIDWTPLITEPRKRTTVWNVDRDGTWQRSITLRDSAPFRPLWAPEIHYINGTYWLTYSLPRLGNGLLKSTSGWPEGPYKDAITANAPLSPHIDATLFQEEDGTVYFICDNGKIARMNDDMSGLVEELRQLSPANAEHVGFEGTYLFKAHGKYHLVGADFLDGDYHCYAASSDHIYGPYSDRYLAIPHGGHNMIFQDKEGQWWSTFFGNNDNAPYKERPGLLKIEFDASLRIRPVIE</sequence>
<evidence type="ECO:0000256" key="2">
    <source>
        <dbReference type="ARBA" id="ARBA00022801"/>
    </source>
</evidence>
<dbReference type="GO" id="GO:0004553">
    <property type="term" value="F:hydrolase activity, hydrolyzing O-glycosyl compounds"/>
    <property type="evidence" value="ECO:0007669"/>
    <property type="project" value="InterPro"/>
</dbReference>
<comment type="caution">
    <text evidence="6">The sequence shown here is derived from an EMBL/GenBank/DDBJ whole genome shotgun (WGS) entry which is preliminary data.</text>
</comment>
<dbReference type="GO" id="GO:0005975">
    <property type="term" value="P:carbohydrate metabolic process"/>
    <property type="evidence" value="ECO:0007669"/>
    <property type="project" value="InterPro"/>
</dbReference>
<dbReference type="Proteomes" id="UP000215509">
    <property type="component" value="Unassembled WGS sequence"/>
</dbReference>
<dbReference type="InterPro" id="IPR006710">
    <property type="entry name" value="Glyco_hydro_43"/>
</dbReference>
<evidence type="ECO:0000256" key="5">
    <source>
        <dbReference type="RuleBase" id="RU361187"/>
    </source>
</evidence>
<reference evidence="6 7" key="1">
    <citation type="submission" date="2017-07" db="EMBL/GenBank/DDBJ databases">
        <title>Genome sequencing and assembly of Paenibacillus rigui.</title>
        <authorList>
            <person name="Mayilraj S."/>
        </authorList>
    </citation>
    <scope>NUCLEOTIDE SEQUENCE [LARGE SCALE GENOMIC DNA]</scope>
    <source>
        <strain evidence="6 7">JCM 16352</strain>
    </source>
</reference>
<dbReference type="EMBL" id="NMQW01000005">
    <property type="protein sequence ID" value="OXM87432.1"/>
    <property type="molecule type" value="Genomic_DNA"/>
</dbReference>
<dbReference type="PANTHER" id="PTHR42812">
    <property type="entry name" value="BETA-XYLOSIDASE"/>
    <property type="match status" value="1"/>
</dbReference>
<dbReference type="AlphaFoldDB" id="A0A229UVH9"/>
<comment type="similarity">
    <text evidence="1 5">Belongs to the glycosyl hydrolase 43 family.</text>
</comment>
<gene>
    <name evidence="6" type="ORF">CF651_04845</name>
</gene>
<evidence type="ECO:0000313" key="7">
    <source>
        <dbReference type="Proteomes" id="UP000215509"/>
    </source>
</evidence>
<dbReference type="PANTHER" id="PTHR42812:SF14">
    <property type="entry name" value="SECRETED PROTEIN"/>
    <property type="match status" value="1"/>
</dbReference>
<dbReference type="InterPro" id="IPR051795">
    <property type="entry name" value="Glycosyl_Hydrlase_43"/>
</dbReference>
<accession>A0A229UVH9</accession>
<evidence type="ECO:0000256" key="4">
    <source>
        <dbReference type="PIRSR" id="PIRSR606710-2"/>
    </source>
</evidence>
<evidence type="ECO:0000313" key="6">
    <source>
        <dbReference type="EMBL" id="OXM87432.1"/>
    </source>
</evidence>
<dbReference type="Pfam" id="PF04616">
    <property type="entry name" value="Glyco_hydro_43"/>
    <property type="match status" value="1"/>
</dbReference>
<name>A0A229UVH9_9BACL</name>
<evidence type="ECO:0000256" key="1">
    <source>
        <dbReference type="ARBA" id="ARBA00009865"/>
    </source>
</evidence>
<protein>
    <submittedName>
        <fullName evidence="6">Glycoside hydrolase</fullName>
    </submittedName>
</protein>
<evidence type="ECO:0000256" key="3">
    <source>
        <dbReference type="ARBA" id="ARBA00023295"/>
    </source>
</evidence>
<dbReference type="InterPro" id="IPR023296">
    <property type="entry name" value="Glyco_hydro_beta-prop_sf"/>
</dbReference>
<dbReference type="CDD" id="cd08986">
    <property type="entry name" value="GH43-like"/>
    <property type="match status" value="1"/>
</dbReference>
<dbReference type="Gene3D" id="2.115.10.20">
    <property type="entry name" value="Glycosyl hydrolase domain, family 43"/>
    <property type="match status" value="1"/>
</dbReference>
<dbReference type="SUPFAM" id="SSF75005">
    <property type="entry name" value="Arabinanase/levansucrase/invertase"/>
    <property type="match status" value="1"/>
</dbReference>
<keyword evidence="3 5" id="KW-0326">Glycosidase</keyword>